<evidence type="ECO:0000256" key="2">
    <source>
        <dbReference type="ARBA" id="ARBA00022980"/>
    </source>
</evidence>
<gene>
    <name evidence="4" type="primary">RPL31B</name>
    <name evidence="4" type="ORF">H4R34_000044</name>
</gene>
<evidence type="ECO:0000313" key="5">
    <source>
        <dbReference type="Proteomes" id="UP001151582"/>
    </source>
</evidence>
<reference evidence="4" key="1">
    <citation type="submission" date="2022-07" db="EMBL/GenBank/DDBJ databases">
        <title>Phylogenomic reconstructions and comparative analyses of Kickxellomycotina fungi.</title>
        <authorList>
            <person name="Reynolds N.K."/>
            <person name="Stajich J.E."/>
            <person name="Barry K."/>
            <person name="Grigoriev I.V."/>
            <person name="Crous P."/>
            <person name="Smith M.E."/>
        </authorList>
    </citation>
    <scope>NUCLEOTIDE SEQUENCE</scope>
    <source>
        <strain evidence="4">RSA 567</strain>
    </source>
</reference>
<dbReference type="PROSITE" id="PS01144">
    <property type="entry name" value="RIBOSOMAL_L31E"/>
    <property type="match status" value="1"/>
</dbReference>
<dbReference type="GO" id="GO:0022625">
    <property type="term" value="C:cytosolic large ribosomal subunit"/>
    <property type="evidence" value="ECO:0007669"/>
    <property type="project" value="TreeGrafter"/>
</dbReference>
<dbReference type="InterPro" id="IPR020052">
    <property type="entry name" value="Ribosomal_eL31_CS"/>
</dbReference>
<dbReference type="PANTHER" id="PTHR10956:SF0">
    <property type="entry name" value="60S RIBOSOMAL PROTEIN L31"/>
    <property type="match status" value="1"/>
</dbReference>
<keyword evidence="3" id="KW-0687">Ribonucleoprotein</keyword>
<comment type="similarity">
    <text evidence="1">Belongs to the eukaryotic ribosomal protein eL31 family.</text>
</comment>
<dbReference type="SUPFAM" id="SSF54575">
    <property type="entry name" value="Ribosomal protein L31e"/>
    <property type="match status" value="1"/>
</dbReference>
<dbReference type="Gene3D" id="3.10.440.10">
    <property type="match status" value="1"/>
</dbReference>
<dbReference type="Pfam" id="PF01198">
    <property type="entry name" value="Ribosomal_L31e"/>
    <property type="match status" value="1"/>
</dbReference>
<dbReference type="SMART" id="SM01380">
    <property type="entry name" value="Ribosomal_L31e"/>
    <property type="match status" value="1"/>
</dbReference>
<dbReference type="GO" id="GO:0002181">
    <property type="term" value="P:cytoplasmic translation"/>
    <property type="evidence" value="ECO:0007669"/>
    <property type="project" value="TreeGrafter"/>
</dbReference>
<keyword evidence="2 4" id="KW-0689">Ribosomal protein</keyword>
<dbReference type="OrthoDB" id="9739313at2759"/>
<dbReference type="AlphaFoldDB" id="A0A9W8BCM1"/>
<evidence type="ECO:0000256" key="1">
    <source>
        <dbReference type="ARBA" id="ARBA00010808"/>
    </source>
</evidence>
<keyword evidence="5" id="KW-1185">Reference proteome</keyword>
<comment type="caution">
    <text evidence="4">The sequence shown here is derived from an EMBL/GenBank/DDBJ whole genome shotgun (WGS) entry which is preliminary data.</text>
</comment>
<accession>A0A9W8BCM1</accession>
<name>A0A9W8BCM1_9FUNG</name>
<dbReference type="EMBL" id="JANBQB010000001">
    <property type="protein sequence ID" value="KAJ1985390.1"/>
    <property type="molecule type" value="Genomic_DNA"/>
</dbReference>
<dbReference type="Proteomes" id="UP001151582">
    <property type="component" value="Unassembled WGS sequence"/>
</dbReference>
<protein>
    <submittedName>
        <fullName evidence="4">60S ribosomal protein L31B</fullName>
    </submittedName>
</protein>
<dbReference type="InterPro" id="IPR023621">
    <property type="entry name" value="Ribosomal_eL31_dom_sf"/>
</dbReference>
<dbReference type="InterPro" id="IPR000054">
    <property type="entry name" value="Ribosomal_eL31"/>
</dbReference>
<proteinExistence type="inferred from homology"/>
<evidence type="ECO:0000256" key="3">
    <source>
        <dbReference type="ARBA" id="ARBA00023274"/>
    </source>
</evidence>
<dbReference type="PANTHER" id="PTHR10956">
    <property type="entry name" value="60S RIBOSOMAL PROTEIN L31"/>
    <property type="match status" value="1"/>
</dbReference>
<evidence type="ECO:0000313" key="4">
    <source>
        <dbReference type="EMBL" id="KAJ1985390.1"/>
    </source>
</evidence>
<dbReference type="FunFam" id="3.10.440.10:FF:000001">
    <property type="entry name" value="60S ribosomal protein L31"/>
    <property type="match status" value="1"/>
</dbReference>
<sequence length="120" mass="14078">MGKERTAKRSALTEVLTREYTIHLRKWVYGIQFKKRAPRAVREVHKFARNAMGTRDVRLDPELNKFLWSQGIRNPPSRIRVRCARKRTDDENATEKLYTVVSFVPVTSFKGLETEVVDEE</sequence>
<organism evidence="4 5">
    <name type="scientific">Dimargaris verticillata</name>
    <dbReference type="NCBI Taxonomy" id="2761393"/>
    <lineage>
        <taxon>Eukaryota</taxon>
        <taxon>Fungi</taxon>
        <taxon>Fungi incertae sedis</taxon>
        <taxon>Zoopagomycota</taxon>
        <taxon>Kickxellomycotina</taxon>
        <taxon>Dimargaritomycetes</taxon>
        <taxon>Dimargaritales</taxon>
        <taxon>Dimargaritaceae</taxon>
        <taxon>Dimargaris</taxon>
    </lineage>
</organism>
<dbReference type="CDD" id="cd00463">
    <property type="entry name" value="Ribosomal_L31e"/>
    <property type="match status" value="1"/>
</dbReference>
<dbReference type="GO" id="GO:0003735">
    <property type="term" value="F:structural constituent of ribosome"/>
    <property type="evidence" value="ECO:0007669"/>
    <property type="project" value="InterPro"/>
</dbReference>